<dbReference type="Pfam" id="PF06028">
    <property type="entry name" value="DUF915"/>
    <property type="match status" value="1"/>
</dbReference>
<keyword evidence="3" id="KW-0808">Transferase</keyword>
<dbReference type="Proteomes" id="UP000185427">
    <property type="component" value="Chromosome"/>
</dbReference>
<dbReference type="EMBL" id="CP019030">
    <property type="protein sequence ID" value="APU46619.1"/>
    <property type="molecule type" value="Genomic_DNA"/>
</dbReference>
<organism evidence="3 4">
    <name type="scientific">Limosilactobacillus fermentum</name>
    <name type="common">Lactobacillus fermentum</name>
    <dbReference type="NCBI Taxonomy" id="1613"/>
    <lineage>
        <taxon>Bacteria</taxon>
        <taxon>Bacillati</taxon>
        <taxon>Bacillota</taxon>
        <taxon>Bacilli</taxon>
        <taxon>Lactobacillales</taxon>
        <taxon>Lactobacillaceae</taxon>
        <taxon>Limosilactobacillus</taxon>
    </lineage>
</organism>
<feature type="transmembrane region" description="Helical" evidence="2">
    <location>
        <begin position="12"/>
        <end position="34"/>
    </location>
</feature>
<keyword evidence="2" id="KW-0812">Transmembrane</keyword>
<feature type="compositionally biased region" description="Low complexity" evidence="1">
    <location>
        <begin position="287"/>
        <end position="299"/>
    </location>
</feature>
<keyword evidence="2" id="KW-0472">Membrane</keyword>
<dbReference type="AlphaFoldDB" id="A0A1L7GXH5"/>
<evidence type="ECO:0000313" key="4">
    <source>
        <dbReference type="Proteomes" id="UP000185427"/>
    </source>
</evidence>
<accession>A0A1L7GXH5</accession>
<dbReference type="GO" id="GO:0016746">
    <property type="term" value="F:acyltransferase activity"/>
    <property type="evidence" value="ECO:0007669"/>
    <property type="project" value="UniProtKB-KW"/>
</dbReference>
<sequence>MFKLTNRQQRRSLWVLLVGIFLLVVLLIPTTSWVKSRTKEKAAQHNSQLSPLIMIPGSSATKNRFDTLVKLLNQGSATKHSLLKVEVYNSGKITYTGKIRRGDTEPIIVVAFENNHDGYSNIKKQAKMFNEAFEQLVQTYKFNNFKAFGHSNGGLIWTVWLEKYYDEADGAKIKTLMTLGTPYNFSESSVSNKTQMLSDLIADREMIPSSLTVLSVMGTKTYNSDGLVPEGSVEAGKYIYQKVVKHYTTMTVTGNDAQHSDLPQNQQIVSLIKEYILNQNGNRPGSKNRSNRQNQLSSN</sequence>
<protein>
    <submittedName>
        <fullName evidence="3">Acyltransferase</fullName>
    </submittedName>
</protein>
<dbReference type="SUPFAM" id="SSF53474">
    <property type="entry name" value="alpha/beta-Hydrolases"/>
    <property type="match status" value="1"/>
</dbReference>
<dbReference type="InterPro" id="IPR010315">
    <property type="entry name" value="DUF915_hydro-like"/>
</dbReference>
<name>A0A1L7GXH5_LIMFE</name>
<keyword evidence="3" id="KW-0012">Acyltransferase</keyword>
<gene>
    <name evidence="3" type="ORF">BUW47_09480</name>
</gene>
<feature type="region of interest" description="Disordered" evidence="1">
    <location>
        <begin position="279"/>
        <end position="299"/>
    </location>
</feature>
<evidence type="ECO:0000256" key="1">
    <source>
        <dbReference type="SAM" id="MobiDB-lite"/>
    </source>
</evidence>
<dbReference type="RefSeq" id="WP_023465878.1">
    <property type="nucleotide sequence ID" value="NZ_CP016803.1"/>
</dbReference>
<dbReference type="InterPro" id="IPR029058">
    <property type="entry name" value="AB_hydrolase_fold"/>
</dbReference>
<proteinExistence type="predicted"/>
<reference evidence="3 4" key="1">
    <citation type="submission" date="2016-12" db="EMBL/GenBank/DDBJ databases">
        <title>Complete Genome Sequence of Lactobacillus fermentum Strain SNUV175, a Probiotic for Treatment of Bacterial Vaginosis.</title>
        <authorList>
            <person name="Lee S."/>
            <person name="You H.J."/>
            <person name="Kwon B."/>
            <person name="Ko G."/>
        </authorList>
    </citation>
    <scope>NUCLEOTIDE SEQUENCE [LARGE SCALE GENOMIC DNA]</scope>
    <source>
        <strain evidence="3 4">SNUV175</strain>
    </source>
</reference>
<keyword evidence="2" id="KW-1133">Transmembrane helix</keyword>
<evidence type="ECO:0000256" key="2">
    <source>
        <dbReference type="SAM" id="Phobius"/>
    </source>
</evidence>
<dbReference type="OrthoDB" id="2157689at2"/>
<dbReference type="Gene3D" id="3.40.50.1820">
    <property type="entry name" value="alpha/beta hydrolase"/>
    <property type="match status" value="1"/>
</dbReference>
<evidence type="ECO:0000313" key="3">
    <source>
        <dbReference type="EMBL" id="APU46619.1"/>
    </source>
</evidence>